<dbReference type="STRING" id="50990.A0A4Y7Q9Z9"/>
<keyword evidence="2" id="KW-1185">Reference proteome</keyword>
<evidence type="ECO:0000313" key="2">
    <source>
        <dbReference type="Proteomes" id="UP000294933"/>
    </source>
</evidence>
<dbReference type="VEuPathDB" id="FungiDB:BD410DRAFT_786876"/>
<dbReference type="OrthoDB" id="5362978at2759"/>
<dbReference type="EMBL" id="ML170169">
    <property type="protein sequence ID" value="TDL23640.1"/>
    <property type="molecule type" value="Genomic_DNA"/>
</dbReference>
<reference evidence="1 2" key="1">
    <citation type="submission" date="2018-06" db="EMBL/GenBank/DDBJ databases">
        <title>A transcriptomic atlas of mushroom development highlights an independent origin of complex multicellularity.</title>
        <authorList>
            <consortium name="DOE Joint Genome Institute"/>
            <person name="Krizsan K."/>
            <person name="Almasi E."/>
            <person name="Merenyi Z."/>
            <person name="Sahu N."/>
            <person name="Viragh M."/>
            <person name="Koszo T."/>
            <person name="Mondo S."/>
            <person name="Kiss B."/>
            <person name="Balint B."/>
            <person name="Kues U."/>
            <person name="Barry K."/>
            <person name="Hegedus J.C."/>
            <person name="Henrissat B."/>
            <person name="Johnson J."/>
            <person name="Lipzen A."/>
            <person name="Ohm R."/>
            <person name="Nagy I."/>
            <person name="Pangilinan J."/>
            <person name="Yan J."/>
            <person name="Xiong Y."/>
            <person name="Grigoriev I.V."/>
            <person name="Hibbett D.S."/>
            <person name="Nagy L.G."/>
        </authorList>
    </citation>
    <scope>NUCLEOTIDE SEQUENCE [LARGE SCALE GENOMIC DNA]</scope>
    <source>
        <strain evidence="1 2">SZMC22713</strain>
    </source>
</reference>
<organism evidence="1 2">
    <name type="scientific">Rickenella mellea</name>
    <dbReference type="NCBI Taxonomy" id="50990"/>
    <lineage>
        <taxon>Eukaryota</taxon>
        <taxon>Fungi</taxon>
        <taxon>Dikarya</taxon>
        <taxon>Basidiomycota</taxon>
        <taxon>Agaricomycotina</taxon>
        <taxon>Agaricomycetes</taxon>
        <taxon>Hymenochaetales</taxon>
        <taxon>Rickenellaceae</taxon>
        <taxon>Rickenella</taxon>
    </lineage>
</organism>
<gene>
    <name evidence="1" type="ORF">BD410DRAFT_786876</name>
</gene>
<sequence>MVTPRFSQTQVDCPIEFVVSYWIKPVFILQINEPNGICDPSARRTADLSIRTVIRELVPSSPLPTLDGVCTFGTKLCFYRADQQAITLPFVVEGDHDKEANLAPLEHWNCDILEQKGADQLKSVADQLKEECKKTGSPW</sequence>
<dbReference type="AlphaFoldDB" id="A0A4Y7Q9Z9"/>
<dbReference type="Proteomes" id="UP000294933">
    <property type="component" value="Unassembled WGS sequence"/>
</dbReference>
<accession>A0A4Y7Q9Z9</accession>
<evidence type="ECO:0000313" key="1">
    <source>
        <dbReference type="EMBL" id="TDL23640.1"/>
    </source>
</evidence>
<protein>
    <submittedName>
        <fullName evidence="1">Uncharacterized protein</fullName>
    </submittedName>
</protein>
<proteinExistence type="predicted"/>
<name>A0A4Y7Q9Z9_9AGAM</name>